<name>A0A9D4E2Q1_DREPO</name>
<dbReference type="Proteomes" id="UP000828390">
    <property type="component" value="Unassembled WGS sequence"/>
</dbReference>
<evidence type="ECO:0000313" key="2">
    <source>
        <dbReference type="Proteomes" id="UP000828390"/>
    </source>
</evidence>
<accession>A0A9D4E2Q1</accession>
<gene>
    <name evidence="1" type="ORF">DPMN_172625</name>
</gene>
<organism evidence="1 2">
    <name type="scientific">Dreissena polymorpha</name>
    <name type="common">Zebra mussel</name>
    <name type="synonym">Mytilus polymorpha</name>
    <dbReference type="NCBI Taxonomy" id="45954"/>
    <lineage>
        <taxon>Eukaryota</taxon>
        <taxon>Metazoa</taxon>
        <taxon>Spiralia</taxon>
        <taxon>Lophotrochozoa</taxon>
        <taxon>Mollusca</taxon>
        <taxon>Bivalvia</taxon>
        <taxon>Autobranchia</taxon>
        <taxon>Heteroconchia</taxon>
        <taxon>Euheterodonta</taxon>
        <taxon>Imparidentia</taxon>
        <taxon>Neoheterodontei</taxon>
        <taxon>Myida</taxon>
        <taxon>Dreissenoidea</taxon>
        <taxon>Dreissenidae</taxon>
        <taxon>Dreissena</taxon>
    </lineage>
</organism>
<comment type="caution">
    <text evidence="1">The sequence shown here is derived from an EMBL/GenBank/DDBJ whole genome shotgun (WGS) entry which is preliminary data.</text>
</comment>
<dbReference type="EMBL" id="JAIWYP010000009">
    <property type="protein sequence ID" value="KAH3771311.1"/>
    <property type="molecule type" value="Genomic_DNA"/>
</dbReference>
<sequence length="57" mass="6485">MSAEACLRTYFVNRFTANPILPEDVEACLRTYFVNRFTANPILPEDVAMLAGFDEIK</sequence>
<reference evidence="1" key="1">
    <citation type="journal article" date="2019" name="bioRxiv">
        <title>The Genome of the Zebra Mussel, Dreissena polymorpha: A Resource for Invasive Species Research.</title>
        <authorList>
            <person name="McCartney M.A."/>
            <person name="Auch B."/>
            <person name="Kono T."/>
            <person name="Mallez S."/>
            <person name="Zhang Y."/>
            <person name="Obille A."/>
            <person name="Becker A."/>
            <person name="Abrahante J.E."/>
            <person name="Garbe J."/>
            <person name="Badalamenti J.P."/>
            <person name="Herman A."/>
            <person name="Mangelson H."/>
            <person name="Liachko I."/>
            <person name="Sullivan S."/>
            <person name="Sone E.D."/>
            <person name="Koren S."/>
            <person name="Silverstein K.A.T."/>
            <person name="Beckman K.B."/>
            <person name="Gohl D.M."/>
        </authorList>
    </citation>
    <scope>NUCLEOTIDE SEQUENCE</scope>
    <source>
        <strain evidence="1">Duluth1</strain>
        <tissue evidence="1">Whole animal</tissue>
    </source>
</reference>
<proteinExistence type="predicted"/>
<dbReference type="AlphaFoldDB" id="A0A9D4E2Q1"/>
<evidence type="ECO:0000313" key="1">
    <source>
        <dbReference type="EMBL" id="KAH3771311.1"/>
    </source>
</evidence>
<reference evidence="1" key="2">
    <citation type="submission" date="2020-11" db="EMBL/GenBank/DDBJ databases">
        <authorList>
            <person name="McCartney M.A."/>
            <person name="Auch B."/>
            <person name="Kono T."/>
            <person name="Mallez S."/>
            <person name="Becker A."/>
            <person name="Gohl D.M."/>
            <person name="Silverstein K.A.T."/>
            <person name="Koren S."/>
            <person name="Bechman K.B."/>
            <person name="Herman A."/>
            <person name="Abrahante J.E."/>
            <person name="Garbe J."/>
        </authorList>
    </citation>
    <scope>NUCLEOTIDE SEQUENCE</scope>
    <source>
        <strain evidence="1">Duluth1</strain>
        <tissue evidence="1">Whole animal</tissue>
    </source>
</reference>
<protein>
    <submittedName>
        <fullName evidence="1">Uncharacterized protein</fullName>
    </submittedName>
</protein>
<keyword evidence="2" id="KW-1185">Reference proteome</keyword>